<proteinExistence type="predicted"/>
<dbReference type="EMBL" id="CP163432">
    <property type="protein sequence ID" value="XDQ13854.1"/>
    <property type="molecule type" value="Genomic_DNA"/>
</dbReference>
<keyword evidence="1" id="KW-0472">Membrane</keyword>
<organism evidence="2">
    <name type="scientific">Streptomyces sp. R11</name>
    <dbReference type="NCBI Taxonomy" id="3238625"/>
    <lineage>
        <taxon>Bacteria</taxon>
        <taxon>Bacillati</taxon>
        <taxon>Actinomycetota</taxon>
        <taxon>Actinomycetes</taxon>
        <taxon>Kitasatosporales</taxon>
        <taxon>Streptomycetaceae</taxon>
        <taxon>Streptomyces</taxon>
    </lineage>
</organism>
<gene>
    <name evidence="2" type="ORF">AB5J55_31555</name>
</gene>
<evidence type="ECO:0008006" key="3">
    <source>
        <dbReference type="Google" id="ProtNLM"/>
    </source>
</evidence>
<dbReference type="AlphaFoldDB" id="A0AB39N7H5"/>
<accession>A0AB39N7H5</accession>
<evidence type="ECO:0000256" key="1">
    <source>
        <dbReference type="SAM" id="Phobius"/>
    </source>
</evidence>
<dbReference type="RefSeq" id="WP_369273859.1">
    <property type="nucleotide sequence ID" value="NZ_CP163432.1"/>
</dbReference>
<feature type="transmembrane region" description="Helical" evidence="1">
    <location>
        <begin position="6"/>
        <end position="27"/>
    </location>
</feature>
<evidence type="ECO:0000313" key="2">
    <source>
        <dbReference type="EMBL" id="XDQ13854.1"/>
    </source>
</evidence>
<name>A0AB39N7H5_9ACTN</name>
<keyword evidence="1" id="KW-0812">Transmembrane</keyword>
<reference evidence="2" key="1">
    <citation type="submission" date="2024-07" db="EMBL/GenBank/DDBJ databases">
        <authorList>
            <person name="Yu S.T."/>
        </authorList>
    </citation>
    <scope>NUCLEOTIDE SEQUENCE</scope>
    <source>
        <strain evidence="2">R11</strain>
    </source>
</reference>
<sequence length="199" mass="21794">MDEGWAAVSAAAIGVVGTVLGAIFGYLGGRAQARGTVEGVELNLSGQRADALRRAEVDACALFVDACNRALLKLSHVRSIAELDGDQVHMLSMYGVGCRDDLLRELRDIQDECLLQQTTLFLRAPAAFALEAIAVRQSLATATDGMYRWLAARAGRTENEQEWRGEALARLSRYGQMLTKFSTDAQMRYSTEPQSLHQQ</sequence>
<protein>
    <recommendedName>
        <fullName evidence="3">Secreted protein</fullName>
    </recommendedName>
</protein>
<keyword evidence="1" id="KW-1133">Transmembrane helix</keyword>